<dbReference type="InterPro" id="IPR024442">
    <property type="entry name" value="Transposase_Zn_ribbon"/>
</dbReference>
<organism evidence="2 3">
    <name type="scientific">Qipengyuania pelagi</name>
    <dbReference type="NCBI Taxonomy" id="994320"/>
    <lineage>
        <taxon>Bacteria</taxon>
        <taxon>Pseudomonadati</taxon>
        <taxon>Pseudomonadota</taxon>
        <taxon>Alphaproteobacteria</taxon>
        <taxon>Sphingomonadales</taxon>
        <taxon>Erythrobacteraceae</taxon>
        <taxon>Qipengyuania</taxon>
    </lineage>
</organism>
<gene>
    <name evidence="2" type="ORF">GRI47_14015</name>
</gene>
<sequence>MATRATKSFKRKKQGLHWLKNPASRTLSIHDVFKMGEDGCREFFLRARWPDGNPTCPDCGSQRIYNIKSQKRYKCANPECHKFFSITSGTMFAHKRITYLELMFIVRAMAVHAKGAASIWLSHDYDHDYKTVWVLTDKLREVMFLDQEDVHLVGEVEIDGAYFGGYLKQANKKDERIDRRRIPVNGRKRQCVVLLRERGGQGRLLTRTFKSERQAVSWITESVDRSATILADEGSGWEPLYASHSLQRVNHKKEFCTDEGFHTNGAESAFSRMRRAEIGVHHHIAGDYLDFYAADGAWREENRRLDDRSKVQKLIRAAMGLPPSRTFAGYWQASGPRRENDRNHDVLRALGINDNDD</sequence>
<comment type="caution">
    <text evidence="2">The sequence shown here is derived from an EMBL/GenBank/DDBJ whole genome shotgun (WGS) entry which is preliminary data.</text>
</comment>
<accession>A0A844YBA2</accession>
<dbReference type="Pfam" id="PF12762">
    <property type="entry name" value="DDE_Tnp_IS1595"/>
    <property type="match status" value="1"/>
</dbReference>
<evidence type="ECO:0000313" key="3">
    <source>
        <dbReference type="Proteomes" id="UP000430272"/>
    </source>
</evidence>
<dbReference type="EMBL" id="WTYD01000004">
    <property type="protein sequence ID" value="MXO55116.1"/>
    <property type="molecule type" value="Genomic_DNA"/>
</dbReference>
<name>A0A844YBA2_9SPHN</name>
<feature type="domain" description="ISXO2-like transposase" evidence="1">
    <location>
        <begin position="151"/>
        <end position="301"/>
    </location>
</feature>
<dbReference type="NCBIfam" id="NF033547">
    <property type="entry name" value="transpos_IS1595"/>
    <property type="match status" value="1"/>
</dbReference>
<dbReference type="InterPro" id="IPR024445">
    <property type="entry name" value="Tnp_ISXO2-like"/>
</dbReference>
<protein>
    <submittedName>
        <fullName evidence="2">IS1595 family transposase</fullName>
    </submittedName>
</protein>
<proteinExistence type="predicted"/>
<dbReference type="Pfam" id="PF12760">
    <property type="entry name" value="Zn_ribbon_IS1595"/>
    <property type="match status" value="1"/>
</dbReference>
<dbReference type="OrthoDB" id="271821at2"/>
<dbReference type="AlphaFoldDB" id="A0A844YBA2"/>
<evidence type="ECO:0000313" key="2">
    <source>
        <dbReference type="EMBL" id="MXO55116.1"/>
    </source>
</evidence>
<evidence type="ECO:0000259" key="1">
    <source>
        <dbReference type="SMART" id="SM01126"/>
    </source>
</evidence>
<reference evidence="2 3" key="1">
    <citation type="submission" date="2019-12" db="EMBL/GenBank/DDBJ databases">
        <title>Genomic-based taxomic classification of the family Erythrobacteraceae.</title>
        <authorList>
            <person name="Xu L."/>
        </authorList>
    </citation>
    <scope>NUCLEOTIDE SEQUENCE [LARGE SCALE GENOMIC DNA]</scope>
    <source>
        <strain evidence="2 3">JCM 17468</strain>
    </source>
</reference>
<dbReference type="RefSeq" id="WP_160661991.1">
    <property type="nucleotide sequence ID" value="NZ_BAABDV010000004.1"/>
</dbReference>
<keyword evidence="3" id="KW-1185">Reference proteome</keyword>
<dbReference type="Proteomes" id="UP000430272">
    <property type="component" value="Unassembled WGS sequence"/>
</dbReference>
<dbReference type="SMART" id="SM01126">
    <property type="entry name" value="DDE_Tnp_IS1595"/>
    <property type="match status" value="1"/>
</dbReference>